<keyword evidence="4" id="KW-1185">Reference proteome</keyword>
<accession>A0A430L5A2</accession>
<evidence type="ECO:0000313" key="4">
    <source>
        <dbReference type="Proteomes" id="UP000287124"/>
    </source>
</evidence>
<dbReference type="Proteomes" id="UP000287124">
    <property type="component" value="Unassembled WGS sequence"/>
</dbReference>
<sequence length="221" mass="24072">MILTYPGYFEPPTIDDNSPLRTGLSDDSFVGIGWSPALLAVLVAVSIMTALPLILIWPTIKSHMPPTGNSSLVMSTACHVSVPEDLTTSPSDRPISELEIPDKSTSPETIHDYVSDLEASQRFSGSTTSEREHLIAPLSAPLQPQDAFNIDIKSCMSKAGVRDTEKYLLGVSQGHIRWGEARAQAFRSKQGIRVKDTIGHLSFGTTKHNDVGDPIRGRLYT</sequence>
<keyword evidence="2" id="KW-0472">Membrane</keyword>
<proteinExistence type="predicted"/>
<name>A0A430L5A2_9HYPO</name>
<protein>
    <submittedName>
        <fullName evidence="3">Uncharacterized protein</fullName>
    </submittedName>
</protein>
<dbReference type="AlphaFoldDB" id="A0A430L5A2"/>
<evidence type="ECO:0000256" key="1">
    <source>
        <dbReference type="SAM" id="MobiDB-lite"/>
    </source>
</evidence>
<keyword evidence="2" id="KW-1133">Transmembrane helix</keyword>
<evidence type="ECO:0000313" key="3">
    <source>
        <dbReference type="EMBL" id="RTE70927.1"/>
    </source>
</evidence>
<gene>
    <name evidence="3" type="ORF">BHE90_014666</name>
</gene>
<evidence type="ECO:0000256" key="2">
    <source>
        <dbReference type="SAM" id="Phobius"/>
    </source>
</evidence>
<organism evidence="3 4">
    <name type="scientific">Fusarium euwallaceae</name>
    <dbReference type="NCBI Taxonomy" id="1147111"/>
    <lineage>
        <taxon>Eukaryota</taxon>
        <taxon>Fungi</taxon>
        <taxon>Dikarya</taxon>
        <taxon>Ascomycota</taxon>
        <taxon>Pezizomycotina</taxon>
        <taxon>Sordariomycetes</taxon>
        <taxon>Hypocreomycetidae</taxon>
        <taxon>Hypocreales</taxon>
        <taxon>Nectriaceae</taxon>
        <taxon>Fusarium</taxon>
        <taxon>Fusarium solani species complex</taxon>
    </lineage>
</organism>
<feature type="region of interest" description="Disordered" evidence="1">
    <location>
        <begin position="84"/>
        <end position="109"/>
    </location>
</feature>
<dbReference type="EMBL" id="MIKF01000413">
    <property type="protein sequence ID" value="RTE70927.1"/>
    <property type="molecule type" value="Genomic_DNA"/>
</dbReference>
<reference evidence="3 4" key="1">
    <citation type="submission" date="2017-06" db="EMBL/GenBank/DDBJ databases">
        <title>Comparative genomic analysis of Ambrosia Fusariam Clade fungi.</title>
        <authorList>
            <person name="Stajich J.E."/>
            <person name="Carrillo J."/>
            <person name="Kijimoto T."/>
            <person name="Eskalen A."/>
            <person name="O'Donnell K."/>
            <person name="Kasson M."/>
        </authorList>
    </citation>
    <scope>NUCLEOTIDE SEQUENCE [LARGE SCALE GENOMIC DNA]</scope>
    <source>
        <strain evidence="3 4">UCR1854</strain>
    </source>
</reference>
<keyword evidence="2" id="KW-0812">Transmembrane</keyword>
<feature type="transmembrane region" description="Helical" evidence="2">
    <location>
        <begin position="37"/>
        <end position="57"/>
    </location>
</feature>
<comment type="caution">
    <text evidence="3">The sequence shown here is derived from an EMBL/GenBank/DDBJ whole genome shotgun (WGS) entry which is preliminary data.</text>
</comment>